<dbReference type="EMBL" id="FOOY01000035">
    <property type="protein sequence ID" value="SFG96431.1"/>
    <property type="molecule type" value="Genomic_DNA"/>
</dbReference>
<gene>
    <name evidence="1" type="ORF">SAMN02982927_03404</name>
</gene>
<reference evidence="2" key="1">
    <citation type="submission" date="2016-10" db="EMBL/GenBank/DDBJ databases">
        <authorList>
            <person name="Varghese N."/>
            <person name="Submissions S."/>
        </authorList>
    </citation>
    <scope>NUCLEOTIDE SEQUENCE [LARGE SCALE GENOMIC DNA]</scope>
    <source>
        <strain evidence="2">ATCC 700379</strain>
    </source>
</reference>
<evidence type="ECO:0000313" key="2">
    <source>
        <dbReference type="Proteomes" id="UP000198752"/>
    </source>
</evidence>
<dbReference type="AlphaFoldDB" id="A0A1I2WAA4"/>
<accession>A0A1I2WAA4</accession>
<organism evidence="1 2">
    <name type="scientific">Sporolactobacillus nakayamae</name>
    <dbReference type="NCBI Taxonomy" id="269670"/>
    <lineage>
        <taxon>Bacteria</taxon>
        <taxon>Bacillati</taxon>
        <taxon>Bacillota</taxon>
        <taxon>Bacilli</taxon>
        <taxon>Bacillales</taxon>
        <taxon>Sporolactobacillaceae</taxon>
        <taxon>Sporolactobacillus</taxon>
    </lineage>
</organism>
<evidence type="ECO:0000313" key="1">
    <source>
        <dbReference type="EMBL" id="SFG96431.1"/>
    </source>
</evidence>
<dbReference type="OrthoDB" id="9856536at2"/>
<protein>
    <submittedName>
        <fullName evidence="1">Uncharacterized protein</fullName>
    </submittedName>
</protein>
<sequence>MTIYTFYHESDGKRTISDAYNKPIATIQAESIEQAAEQFSEKYALKLVDFESLLQGDYRVYTRTTRPLWKRHEQIYYVKSEV</sequence>
<dbReference type="RefSeq" id="WP_093674730.1">
    <property type="nucleotide sequence ID" value="NZ_FOOY01000035.1"/>
</dbReference>
<name>A0A1I2WAA4_9BACL</name>
<proteinExistence type="predicted"/>
<dbReference type="Proteomes" id="UP000198752">
    <property type="component" value="Unassembled WGS sequence"/>
</dbReference>
<keyword evidence="2" id="KW-1185">Reference proteome</keyword>